<evidence type="ECO:0000259" key="1">
    <source>
        <dbReference type="PROSITE" id="PS51186"/>
    </source>
</evidence>
<gene>
    <name evidence="2" type="ORF">GCM10010211_12240</name>
</gene>
<proteinExistence type="predicted"/>
<organism evidence="2 3">
    <name type="scientific">Streptomyces albospinus</name>
    <dbReference type="NCBI Taxonomy" id="285515"/>
    <lineage>
        <taxon>Bacteria</taxon>
        <taxon>Bacillati</taxon>
        <taxon>Actinomycetota</taxon>
        <taxon>Actinomycetes</taxon>
        <taxon>Kitasatosporales</taxon>
        <taxon>Streptomycetaceae</taxon>
        <taxon>Streptomyces</taxon>
    </lineage>
</organism>
<evidence type="ECO:0000313" key="2">
    <source>
        <dbReference type="EMBL" id="GGU49608.1"/>
    </source>
</evidence>
<evidence type="ECO:0000313" key="3">
    <source>
        <dbReference type="Proteomes" id="UP000654471"/>
    </source>
</evidence>
<keyword evidence="3" id="KW-1185">Reference proteome</keyword>
<dbReference type="RefSeq" id="WP_189297156.1">
    <property type="nucleotide sequence ID" value="NZ_BMRP01000003.1"/>
</dbReference>
<dbReference type="Proteomes" id="UP000654471">
    <property type="component" value="Unassembled WGS sequence"/>
</dbReference>
<reference evidence="3" key="1">
    <citation type="journal article" date="2019" name="Int. J. Syst. Evol. Microbiol.">
        <title>The Global Catalogue of Microorganisms (GCM) 10K type strain sequencing project: providing services to taxonomists for standard genome sequencing and annotation.</title>
        <authorList>
            <consortium name="The Broad Institute Genomics Platform"/>
            <consortium name="The Broad Institute Genome Sequencing Center for Infectious Disease"/>
            <person name="Wu L."/>
            <person name="Ma J."/>
        </authorList>
    </citation>
    <scope>NUCLEOTIDE SEQUENCE [LARGE SCALE GENOMIC DNA]</scope>
    <source>
        <strain evidence="3">JCM 3399</strain>
    </source>
</reference>
<dbReference type="SUPFAM" id="SSF55729">
    <property type="entry name" value="Acyl-CoA N-acyltransferases (Nat)"/>
    <property type="match status" value="1"/>
</dbReference>
<accession>A0ABQ2UR35</accession>
<feature type="domain" description="N-acetyltransferase" evidence="1">
    <location>
        <begin position="13"/>
        <end position="155"/>
    </location>
</feature>
<name>A0ABQ2UR35_9ACTN</name>
<dbReference type="PROSITE" id="PS51186">
    <property type="entry name" value="GNAT"/>
    <property type="match status" value="1"/>
</dbReference>
<dbReference type="InterPro" id="IPR000182">
    <property type="entry name" value="GNAT_dom"/>
</dbReference>
<comment type="caution">
    <text evidence="2">The sequence shown here is derived from an EMBL/GenBank/DDBJ whole genome shotgun (WGS) entry which is preliminary data.</text>
</comment>
<dbReference type="Gene3D" id="3.40.630.30">
    <property type="match status" value="1"/>
</dbReference>
<sequence length="177" mass="19007">MTENPPSAPPPVERLAHYTPADIAEILGDGDDVFGVAEHGLTWLPKEEHFGIRLDGRLVAHAGLRLLPIAIGGTETRVVGVGGVAVAAGVRGQGLARRVVAGALDHARTMGPRFGLLFCREPLVALYERLGWHALHGAVRVEQPAGPVVMPLRTLWTPLSDDVHWPEGPVRLRSLPM</sequence>
<protein>
    <recommendedName>
        <fullName evidence="1">N-acetyltransferase domain-containing protein</fullName>
    </recommendedName>
</protein>
<dbReference type="InterPro" id="IPR016181">
    <property type="entry name" value="Acyl_CoA_acyltransferase"/>
</dbReference>
<dbReference type="EMBL" id="BMRP01000003">
    <property type="protein sequence ID" value="GGU49608.1"/>
    <property type="molecule type" value="Genomic_DNA"/>
</dbReference>
<dbReference type="Pfam" id="PF13527">
    <property type="entry name" value="Acetyltransf_9"/>
    <property type="match status" value="1"/>
</dbReference>